<dbReference type="STRING" id="321339.SAMN05444340_11562"/>
<feature type="signal peptide" evidence="1">
    <location>
        <begin position="1"/>
        <end position="19"/>
    </location>
</feature>
<dbReference type="AlphaFoldDB" id="A0A1H3M1M9"/>
<dbReference type="Gene3D" id="2.30.30.40">
    <property type="entry name" value="SH3 Domains"/>
    <property type="match status" value="1"/>
</dbReference>
<accession>A0A1H3M1M9</accession>
<sequence>MKSVIVAMLALIMSVSAGWADKVTRGPVTDLPLPRFVSVRAAKANVRRGPSLTHRIDWVYQRKGLPVLITAEHGHWRRVVDRDGLGGWVHYVLLSGKRTAQVESEAASMRVQPDADARKVAILEQGVVAQIDECTRVWCWLEKNGYEGWVAKDRLWGVRPGEIVE</sequence>
<dbReference type="EMBL" id="FNPF01000015">
    <property type="protein sequence ID" value="SDY70620.1"/>
    <property type="molecule type" value="Genomic_DNA"/>
</dbReference>
<keyword evidence="3" id="KW-1185">Reference proteome</keyword>
<dbReference type="InterPro" id="IPR010466">
    <property type="entry name" value="DUF1058"/>
</dbReference>
<proteinExistence type="predicted"/>
<dbReference type="OrthoDB" id="9810773at2"/>
<feature type="chain" id="PRO_5011638977" evidence="1">
    <location>
        <begin position="20"/>
        <end position="165"/>
    </location>
</feature>
<protein>
    <submittedName>
        <fullName evidence="2">SH3-like domain-containing protein</fullName>
    </submittedName>
</protein>
<evidence type="ECO:0000313" key="2">
    <source>
        <dbReference type="EMBL" id="SDY70620.1"/>
    </source>
</evidence>
<dbReference type="RefSeq" id="WP_089884734.1">
    <property type="nucleotide sequence ID" value="NZ_FNPF01000015.1"/>
</dbReference>
<evidence type="ECO:0000313" key="3">
    <source>
        <dbReference type="Proteomes" id="UP000199286"/>
    </source>
</evidence>
<reference evidence="2 3" key="1">
    <citation type="submission" date="2016-10" db="EMBL/GenBank/DDBJ databases">
        <authorList>
            <person name="de Groot N.N."/>
        </authorList>
    </citation>
    <scope>NUCLEOTIDE SEQUENCE [LARGE SCALE GENOMIC DNA]</scope>
    <source>
        <strain evidence="2 3">DSM 26880</strain>
    </source>
</reference>
<evidence type="ECO:0000256" key="1">
    <source>
        <dbReference type="SAM" id="SignalP"/>
    </source>
</evidence>
<name>A0A1H3M1M9_9RHOB</name>
<gene>
    <name evidence="2" type="ORF">SAMN05444340_11562</name>
</gene>
<organism evidence="2 3">
    <name type="scientific">Citreimonas salinaria</name>
    <dbReference type="NCBI Taxonomy" id="321339"/>
    <lineage>
        <taxon>Bacteria</taxon>
        <taxon>Pseudomonadati</taxon>
        <taxon>Pseudomonadota</taxon>
        <taxon>Alphaproteobacteria</taxon>
        <taxon>Rhodobacterales</taxon>
        <taxon>Roseobacteraceae</taxon>
        <taxon>Citreimonas</taxon>
    </lineage>
</organism>
<dbReference type="Proteomes" id="UP000199286">
    <property type="component" value="Unassembled WGS sequence"/>
</dbReference>
<keyword evidence="1" id="KW-0732">Signal</keyword>
<dbReference type="Pfam" id="PF06347">
    <property type="entry name" value="SH3_4"/>
    <property type="match status" value="2"/>
</dbReference>